<reference evidence="3 4" key="1">
    <citation type="submission" date="2023-01" db="EMBL/GenBank/DDBJ databases">
        <title>Analysis of 21 Apiospora genomes using comparative genomics revels a genus with tremendous synthesis potential of carbohydrate active enzymes and secondary metabolites.</title>
        <authorList>
            <person name="Sorensen T."/>
        </authorList>
    </citation>
    <scope>NUCLEOTIDE SEQUENCE [LARGE SCALE GENOMIC DNA]</scope>
    <source>
        <strain evidence="3 4">CBS 114990</strain>
    </source>
</reference>
<comment type="caution">
    <text evidence="3">The sequence shown here is derived from an EMBL/GenBank/DDBJ whole genome shotgun (WGS) entry which is preliminary data.</text>
</comment>
<evidence type="ECO:0000313" key="3">
    <source>
        <dbReference type="EMBL" id="KAK8085158.1"/>
    </source>
</evidence>
<sequence>MPVLLFVLDGLAVGTSLHQNREPHTRRHDQAPAPRLQPRGPRRDDALRRRGPGHRPVGGLGGVGRGAAARHGRRRGDDGRGLGWRGSIGAADEEALAGGAATGGIIMGGDLGADDMAGGAAAGGAMLDFAGVLLRAAASSLAGAGARTT</sequence>
<feature type="chain" id="PRO_5046620349" evidence="2">
    <location>
        <begin position="18"/>
        <end position="149"/>
    </location>
</feature>
<keyword evidence="2" id="KW-0732">Signal</keyword>
<evidence type="ECO:0000313" key="4">
    <source>
        <dbReference type="Proteomes" id="UP001433268"/>
    </source>
</evidence>
<keyword evidence="4" id="KW-1185">Reference proteome</keyword>
<dbReference type="EMBL" id="JAQQWN010000005">
    <property type="protein sequence ID" value="KAK8085158.1"/>
    <property type="molecule type" value="Genomic_DNA"/>
</dbReference>
<protein>
    <submittedName>
        <fullName evidence="3">Uncharacterized protein</fullName>
    </submittedName>
</protein>
<feature type="compositionally biased region" description="Gly residues" evidence="1">
    <location>
        <begin position="56"/>
        <end position="65"/>
    </location>
</feature>
<gene>
    <name evidence="3" type="ORF">PG997_006429</name>
</gene>
<evidence type="ECO:0000256" key="2">
    <source>
        <dbReference type="SAM" id="SignalP"/>
    </source>
</evidence>
<dbReference type="RefSeq" id="XP_066669667.1">
    <property type="nucleotide sequence ID" value="XM_066810744.1"/>
</dbReference>
<organism evidence="3 4">
    <name type="scientific">Apiospora hydei</name>
    <dbReference type="NCBI Taxonomy" id="1337664"/>
    <lineage>
        <taxon>Eukaryota</taxon>
        <taxon>Fungi</taxon>
        <taxon>Dikarya</taxon>
        <taxon>Ascomycota</taxon>
        <taxon>Pezizomycotina</taxon>
        <taxon>Sordariomycetes</taxon>
        <taxon>Xylariomycetidae</taxon>
        <taxon>Amphisphaeriales</taxon>
        <taxon>Apiosporaceae</taxon>
        <taxon>Apiospora</taxon>
    </lineage>
</organism>
<feature type="signal peptide" evidence="2">
    <location>
        <begin position="1"/>
        <end position="17"/>
    </location>
</feature>
<evidence type="ECO:0000256" key="1">
    <source>
        <dbReference type="SAM" id="MobiDB-lite"/>
    </source>
</evidence>
<feature type="region of interest" description="Disordered" evidence="1">
    <location>
        <begin position="17"/>
        <end position="85"/>
    </location>
</feature>
<dbReference type="GeneID" id="92043804"/>
<name>A0ABR1WRW7_9PEZI</name>
<dbReference type="Proteomes" id="UP001433268">
    <property type="component" value="Unassembled WGS sequence"/>
</dbReference>
<proteinExistence type="predicted"/>
<accession>A0ABR1WRW7</accession>